<dbReference type="OMA" id="RFKCCRR"/>
<dbReference type="PaxDb" id="3708-A0A078GRR3"/>
<evidence type="ECO:0000259" key="2">
    <source>
        <dbReference type="Pfam" id="PF14111"/>
    </source>
</evidence>
<feature type="domain" description="DUF4283" evidence="2">
    <location>
        <begin position="56"/>
        <end position="140"/>
    </location>
</feature>
<dbReference type="PANTHER" id="PTHR31286">
    <property type="entry name" value="GLYCINE-RICH CELL WALL STRUCTURAL PROTEIN 1.8-LIKE"/>
    <property type="match status" value="1"/>
</dbReference>
<name>A0A078GRR3_BRANA</name>
<dbReference type="PANTHER" id="PTHR31286:SF148">
    <property type="entry name" value="DUF4283 DOMAIN-CONTAINING PROTEIN"/>
    <property type="match status" value="1"/>
</dbReference>
<dbReference type="Proteomes" id="UP000028999">
    <property type="component" value="Unassembled WGS sequence"/>
</dbReference>
<evidence type="ECO:0000313" key="4">
    <source>
        <dbReference type="Proteomes" id="UP000028999"/>
    </source>
</evidence>
<feature type="region of interest" description="Disordered" evidence="1">
    <location>
        <begin position="1"/>
        <end position="35"/>
    </location>
</feature>
<dbReference type="InterPro" id="IPR040256">
    <property type="entry name" value="At4g02000-like"/>
</dbReference>
<accession>A0A078GRR3</accession>
<sequence length="441" mass="48252">MADSQTPPTASDAAAGGLRSPWTKPPHVEAPTPPGPIDGVVSLTIPEEILADPNPLWRCCVVGYFIGDAPHIGSIHATVNRLWSSSKMGSKIDVQFLEKNTVLFRIENPQVSARVIQRRYRHIADVPLVVNEWSPETALAPPDLSAMPMWIDLKGVSSLLFSHKALKCLSRAAGKFVKLHPSTEKCTRLDVARVLVEVNLHSPLVEKIQCLDRKGAEVEIDVSYPWLPPPPNAISAMCGDTKGIISHQRRFKCCRRLEALPPALGSGVVGDVSRNYFEIGGTSNAPKKIDATLESDWALIGGKTPHSPQQRTDELGGMGEETNIIISPSRFSVLAVVDGDEIGEEETEEKEEGEIEEEESTADEHKVDLKKKDVAKSVRLQTGTSLKLSKQIPAHAKDPKTGRNNTSDDFWARKLPDDFQEVFQATSRKSSDGVFSHVSLS</sequence>
<dbReference type="InterPro" id="IPR025558">
    <property type="entry name" value="DUF4283"/>
</dbReference>
<feature type="compositionally biased region" description="Polar residues" evidence="1">
    <location>
        <begin position="379"/>
        <end position="388"/>
    </location>
</feature>
<gene>
    <name evidence="3" type="primary">BnaC06g03170D</name>
    <name evidence="3" type="ORF">GSBRNA2T00039109001</name>
</gene>
<dbReference type="AlphaFoldDB" id="A0A078GRR3"/>
<feature type="region of interest" description="Disordered" evidence="1">
    <location>
        <begin position="341"/>
        <end position="411"/>
    </location>
</feature>
<reference evidence="3 4" key="1">
    <citation type="journal article" date="2014" name="Science">
        <title>Plant genetics. Early allopolyploid evolution in the post-Neolithic Brassica napus oilseed genome.</title>
        <authorList>
            <person name="Chalhoub B."/>
            <person name="Denoeud F."/>
            <person name="Liu S."/>
            <person name="Parkin I.A."/>
            <person name="Tang H."/>
            <person name="Wang X."/>
            <person name="Chiquet J."/>
            <person name="Belcram H."/>
            <person name="Tong C."/>
            <person name="Samans B."/>
            <person name="Correa M."/>
            <person name="Da Silva C."/>
            <person name="Just J."/>
            <person name="Falentin C."/>
            <person name="Koh C.S."/>
            <person name="Le Clainche I."/>
            <person name="Bernard M."/>
            <person name="Bento P."/>
            <person name="Noel B."/>
            <person name="Labadie K."/>
            <person name="Alberti A."/>
            <person name="Charles M."/>
            <person name="Arnaud D."/>
            <person name="Guo H."/>
            <person name="Daviaud C."/>
            <person name="Alamery S."/>
            <person name="Jabbari K."/>
            <person name="Zhao M."/>
            <person name="Edger P.P."/>
            <person name="Chelaifa H."/>
            <person name="Tack D."/>
            <person name="Lassalle G."/>
            <person name="Mestiri I."/>
            <person name="Schnel N."/>
            <person name="Le Paslier M.C."/>
            <person name="Fan G."/>
            <person name="Renault V."/>
            <person name="Bayer P.E."/>
            <person name="Golicz A.A."/>
            <person name="Manoli S."/>
            <person name="Lee T.H."/>
            <person name="Thi V.H."/>
            <person name="Chalabi S."/>
            <person name="Hu Q."/>
            <person name="Fan C."/>
            <person name="Tollenaere R."/>
            <person name="Lu Y."/>
            <person name="Battail C."/>
            <person name="Shen J."/>
            <person name="Sidebottom C.H."/>
            <person name="Wang X."/>
            <person name="Canaguier A."/>
            <person name="Chauveau A."/>
            <person name="Berard A."/>
            <person name="Deniot G."/>
            <person name="Guan M."/>
            <person name="Liu Z."/>
            <person name="Sun F."/>
            <person name="Lim Y.P."/>
            <person name="Lyons E."/>
            <person name="Town C.D."/>
            <person name="Bancroft I."/>
            <person name="Wang X."/>
            <person name="Meng J."/>
            <person name="Ma J."/>
            <person name="Pires J.C."/>
            <person name="King G.J."/>
            <person name="Brunel D."/>
            <person name="Delourme R."/>
            <person name="Renard M."/>
            <person name="Aury J.M."/>
            <person name="Adams K.L."/>
            <person name="Batley J."/>
            <person name="Snowdon R.J."/>
            <person name="Tost J."/>
            <person name="Edwards D."/>
            <person name="Zhou Y."/>
            <person name="Hua W."/>
            <person name="Sharpe A.G."/>
            <person name="Paterson A.H."/>
            <person name="Guan C."/>
            <person name="Wincker P."/>
        </authorList>
    </citation>
    <scope>NUCLEOTIDE SEQUENCE [LARGE SCALE GENOMIC DNA]</scope>
    <source>
        <strain evidence="4">cv. Darmor-bzh</strain>
    </source>
</reference>
<proteinExistence type="predicted"/>
<dbReference type="Pfam" id="PF14111">
    <property type="entry name" value="DUF4283"/>
    <property type="match status" value="1"/>
</dbReference>
<dbReference type="Gramene" id="CDY28136">
    <property type="protein sequence ID" value="CDY28136"/>
    <property type="gene ID" value="GSBRNA2T00039109001"/>
</dbReference>
<organism evidence="3 4">
    <name type="scientific">Brassica napus</name>
    <name type="common">Rape</name>
    <dbReference type="NCBI Taxonomy" id="3708"/>
    <lineage>
        <taxon>Eukaryota</taxon>
        <taxon>Viridiplantae</taxon>
        <taxon>Streptophyta</taxon>
        <taxon>Embryophyta</taxon>
        <taxon>Tracheophyta</taxon>
        <taxon>Spermatophyta</taxon>
        <taxon>Magnoliopsida</taxon>
        <taxon>eudicotyledons</taxon>
        <taxon>Gunneridae</taxon>
        <taxon>Pentapetalae</taxon>
        <taxon>rosids</taxon>
        <taxon>malvids</taxon>
        <taxon>Brassicales</taxon>
        <taxon>Brassicaceae</taxon>
        <taxon>Brassiceae</taxon>
        <taxon>Brassica</taxon>
    </lineage>
</organism>
<feature type="compositionally biased region" description="Acidic residues" evidence="1">
    <location>
        <begin position="341"/>
        <end position="361"/>
    </location>
</feature>
<feature type="compositionally biased region" description="Basic and acidic residues" evidence="1">
    <location>
        <begin position="362"/>
        <end position="376"/>
    </location>
</feature>
<protein>
    <submittedName>
        <fullName evidence="3">BnaC06g03170D protein</fullName>
    </submittedName>
</protein>
<dbReference type="EMBL" id="LK032214">
    <property type="protein sequence ID" value="CDY28136.1"/>
    <property type="molecule type" value="Genomic_DNA"/>
</dbReference>
<evidence type="ECO:0000256" key="1">
    <source>
        <dbReference type="SAM" id="MobiDB-lite"/>
    </source>
</evidence>
<evidence type="ECO:0000313" key="3">
    <source>
        <dbReference type="EMBL" id="CDY28136.1"/>
    </source>
</evidence>
<keyword evidence="4" id="KW-1185">Reference proteome</keyword>